<dbReference type="SUPFAM" id="SSF57802">
    <property type="entry name" value="Rubredoxin-like"/>
    <property type="match status" value="1"/>
</dbReference>
<dbReference type="PANTHER" id="PTHR47627">
    <property type="entry name" value="RUBREDOXIN"/>
    <property type="match status" value="1"/>
</dbReference>
<evidence type="ECO:0000256" key="1">
    <source>
        <dbReference type="ARBA" id="ARBA00001965"/>
    </source>
</evidence>
<name>A0A7W6MLH2_9HYPH</name>
<protein>
    <recommendedName>
        <fullName evidence="9">Rubredoxin</fullName>
    </recommendedName>
</protein>
<sequence>MIANVQADYMLPIYACILCEYVYDEKMGLPEEGIPPGTAWKDIPEDWCCPDCGATKHDFVVKDY</sequence>
<dbReference type="InterPro" id="IPR024935">
    <property type="entry name" value="Rubredoxin_dom"/>
</dbReference>
<dbReference type="AlphaFoldDB" id="A0A7W6MLH2"/>
<gene>
    <name evidence="11" type="ORF">GGR04_003630</name>
</gene>
<feature type="domain" description="Rubredoxin-like" evidence="10">
    <location>
        <begin position="11"/>
        <end position="62"/>
    </location>
</feature>
<evidence type="ECO:0000256" key="3">
    <source>
        <dbReference type="ARBA" id="ARBA00004933"/>
    </source>
</evidence>
<evidence type="ECO:0000256" key="5">
    <source>
        <dbReference type="ARBA" id="ARBA00022448"/>
    </source>
</evidence>
<dbReference type="GO" id="GO:0009055">
    <property type="term" value="F:electron transfer activity"/>
    <property type="evidence" value="ECO:0007669"/>
    <property type="project" value="TreeGrafter"/>
</dbReference>
<keyword evidence="8 9" id="KW-0408">Iron</keyword>
<dbReference type="PANTHER" id="PTHR47627:SF1">
    <property type="entry name" value="RUBREDOXIN-1-RELATED"/>
    <property type="match status" value="1"/>
</dbReference>
<dbReference type="PROSITE" id="PS00202">
    <property type="entry name" value="RUBREDOXIN"/>
    <property type="match status" value="1"/>
</dbReference>
<keyword evidence="6 9" id="KW-0479">Metal-binding</keyword>
<evidence type="ECO:0000256" key="7">
    <source>
        <dbReference type="ARBA" id="ARBA00022982"/>
    </source>
</evidence>
<comment type="caution">
    <text evidence="11">The sequence shown here is derived from an EMBL/GenBank/DDBJ whole genome shotgun (WGS) entry which is preliminary data.</text>
</comment>
<evidence type="ECO:0000256" key="9">
    <source>
        <dbReference type="RuleBase" id="RU003820"/>
    </source>
</evidence>
<dbReference type="Gene3D" id="2.20.28.10">
    <property type="match status" value="1"/>
</dbReference>
<dbReference type="GO" id="GO:0005506">
    <property type="term" value="F:iron ion binding"/>
    <property type="evidence" value="ECO:0007669"/>
    <property type="project" value="UniProtKB-UniRule"/>
</dbReference>
<dbReference type="EMBL" id="JACIEK010000012">
    <property type="protein sequence ID" value="MBB3999760.1"/>
    <property type="molecule type" value="Genomic_DNA"/>
</dbReference>
<dbReference type="RefSeq" id="WP_210291862.1">
    <property type="nucleotide sequence ID" value="NZ_JACIEK010000012.1"/>
</dbReference>
<reference evidence="11 12" key="1">
    <citation type="submission" date="2020-08" db="EMBL/GenBank/DDBJ databases">
        <title>Genomic Encyclopedia of Type Strains, Phase IV (KMG-IV): sequencing the most valuable type-strain genomes for metagenomic binning, comparative biology and taxonomic classification.</title>
        <authorList>
            <person name="Goeker M."/>
        </authorList>
    </citation>
    <scope>NUCLEOTIDE SEQUENCE [LARGE SCALE GENOMIC DNA]</scope>
    <source>
        <strain evidence="11 12">DSM 102238</strain>
    </source>
</reference>
<dbReference type="Pfam" id="PF00301">
    <property type="entry name" value="Rubredoxin"/>
    <property type="match status" value="1"/>
</dbReference>
<keyword evidence="7 9" id="KW-0249">Electron transport</keyword>
<proteinExistence type="inferred from homology"/>
<dbReference type="InterPro" id="IPR024934">
    <property type="entry name" value="Rubredoxin-like_dom"/>
</dbReference>
<comment type="function">
    <text evidence="2">Involved in the hydrocarbon hydroxylating system, which transfers electrons from NADH to rubredoxin reductase and then through rubredoxin to alkane 1 monooxygenase.</text>
</comment>
<comment type="similarity">
    <text evidence="4 9">Belongs to the rubredoxin family.</text>
</comment>
<accession>A0A7W6MLH2</accession>
<keyword evidence="5" id="KW-0813">Transport</keyword>
<evidence type="ECO:0000256" key="4">
    <source>
        <dbReference type="ARBA" id="ARBA00005337"/>
    </source>
</evidence>
<dbReference type="CDD" id="cd00730">
    <property type="entry name" value="rubredoxin"/>
    <property type="match status" value="1"/>
</dbReference>
<evidence type="ECO:0000313" key="11">
    <source>
        <dbReference type="EMBL" id="MBB3999760.1"/>
    </source>
</evidence>
<comment type="pathway">
    <text evidence="3">Hydrocarbon metabolism; alkane degradation.</text>
</comment>
<dbReference type="GO" id="GO:0043448">
    <property type="term" value="P:alkane catabolic process"/>
    <property type="evidence" value="ECO:0007669"/>
    <property type="project" value="TreeGrafter"/>
</dbReference>
<dbReference type="FunFam" id="2.20.28.10:FF:000001">
    <property type="entry name" value="Rubredoxin"/>
    <property type="match status" value="1"/>
</dbReference>
<dbReference type="PROSITE" id="PS50903">
    <property type="entry name" value="RUBREDOXIN_LIKE"/>
    <property type="match status" value="1"/>
</dbReference>
<dbReference type="InterPro" id="IPR050526">
    <property type="entry name" value="Rubredoxin_ET"/>
</dbReference>
<organism evidence="11 12">
    <name type="scientific">Aureimonas pseudogalii</name>
    <dbReference type="NCBI Taxonomy" id="1744844"/>
    <lineage>
        <taxon>Bacteria</taxon>
        <taxon>Pseudomonadati</taxon>
        <taxon>Pseudomonadota</taxon>
        <taxon>Alphaproteobacteria</taxon>
        <taxon>Hyphomicrobiales</taxon>
        <taxon>Aurantimonadaceae</taxon>
        <taxon>Aureimonas</taxon>
    </lineage>
</organism>
<evidence type="ECO:0000256" key="2">
    <source>
        <dbReference type="ARBA" id="ARBA00002792"/>
    </source>
</evidence>
<dbReference type="InterPro" id="IPR018527">
    <property type="entry name" value="Rubredoxin_Fe_BS"/>
</dbReference>
<keyword evidence="12" id="KW-1185">Reference proteome</keyword>
<dbReference type="Proteomes" id="UP000542776">
    <property type="component" value="Unassembled WGS sequence"/>
</dbReference>
<evidence type="ECO:0000313" key="12">
    <source>
        <dbReference type="Proteomes" id="UP000542776"/>
    </source>
</evidence>
<evidence type="ECO:0000259" key="10">
    <source>
        <dbReference type="PROSITE" id="PS50903"/>
    </source>
</evidence>
<comment type="cofactor">
    <cofactor evidence="1 9">
        <name>Fe(3+)</name>
        <dbReference type="ChEBI" id="CHEBI:29034"/>
    </cofactor>
</comment>
<dbReference type="PRINTS" id="PR00163">
    <property type="entry name" value="RUBREDOXIN"/>
</dbReference>
<evidence type="ECO:0000256" key="6">
    <source>
        <dbReference type="ARBA" id="ARBA00022723"/>
    </source>
</evidence>
<evidence type="ECO:0000256" key="8">
    <source>
        <dbReference type="ARBA" id="ARBA00023004"/>
    </source>
</evidence>